<keyword evidence="6" id="KW-0645">Protease</keyword>
<keyword evidence="6" id="KW-1133">Transmembrane helix</keyword>
<reference evidence="8 9" key="1">
    <citation type="journal article" date="2021" name="Sci. Rep.">
        <title>The distribution of antibiotic resistance genes in chicken gut microbiota commensals.</title>
        <authorList>
            <person name="Juricova H."/>
            <person name="Matiasovicova J."/>
            <person name="Kubasova T."/>
            <person name="Cejkova D."/>
            <person name="Rychlik I."/>
        </authorList>
    </citation>
    <scope>NUCLEOTIDE SEQUENCE [LARGE SCALE GENOMIC DNA]</scope>
    <source>
        <strain evidence="8 9">An794</strain>
    </source>
</reference>
<comment type="subcellular location">
    <subcellularLocation>
        <location evidence="2">Cell membrane</location>
        <topology evidence="2">Single-pass type II membrane protein</topology>
    </subcellularLocation>
    <subcellularLocation>
        <location evidence="6">Membrane</location>
        <topology evidence="6">Single-pass type II membrane protein</topology>
    </subcellularLocation>
</comment>
<comment type="similarity">
    <text evidence="3 6">Belongs to the peptidase S26 family.</text>
</comment>
<sequence length="197" mass="21336">MARHFSEDVERGRRDEGSLWLVWVLVAGLVGALLLRTFVIGAYYVPSGSMLDSIHEGDLILGERVTLALDDPNPGDVVTFDSPLAVGETLVKRVIAVGGQTVDLVDGRVYVDGAPLDEPYVRLDDDTGAPERSDSLSGLAGSAGITYPYTVPEGEVWVMGDNRTNSKDSRFFGPIPVDDVTSRVLFIYWPLSHVGTL</sequence>
<feature type="domain" description="Peptidase S26" evidence="7">
    <location>
        <begin position="21"/>
        <end position="189"/>
    </location>
</feature>
<name>A0ABS2F0P2_9ACTN</name>
<dbReference type="InterPro" id="IPR000223">
    <property type="entry name" value="Pept_S26A_signal_pept_1"/>
</dbReference>
<dbReference type="Pfam" id="PF10502">
    <property type="entry name" value="Peptidase_S26"/>
    <property type="match status" value="1"/>
</dbReference>
<dbReference type="PROSITE" id="PS00761">
    <property type="entry name" value="SPASE_I_3"/>
    <property type="match status" value="1"/>
</dbReference>
<dbReference type="InterPro" id="IPR019533">
    <property type="entry name" value="Peptidase_S26"/>
</dbReference>
<dbReference type="InterPro" id="IPR019757">
    <property type="entry name" value="Pept_S26A_signal_pept_1_Lys-AS"/>
</dbReference>
<protein>
    <recommendedName>
        <fullName evidence="4 6">Signal peptidase I</fullName>
        <ecNumber evidence="4 6">3.4.21.89</ecNumber>
    </recommendedName>
</protein>
<dbReference type="PROSITE" id="PS00760">
    <property type="entry name" value="SPASE_I_2"/>
    <property type="match status" value="1"/>
</dbReference>
<accession>A0ABS2F0P2</accession>
<dbReference type="GO" id="GO:0009003">
    <property type="term" value="F:signal peptidase activity"/>
    <property type="evidence" value="ECO:0007669"/>
    <property type="project" value="UniProtKB-EC"/>
</dbReference>
<dbReference type="EMBL" id="JACSNQ010000001">
    <property type="protein sequence ID" value="MBM6774109.1"/>
    <property type="molecule type" value="Genomic_DNA"/>
</dbReference>
<comment type="catalytic activity">
    <reaction evidence="1 6">
        <text>Cleavage of hydrophobic, N-terminal signal or leader sequences from secreted and periplasmic proteins.</text>
        <dbReference type="EC" id="3.4.21.89"/>
    </reaction>
</comment>
<dbReference type="CDD" id="cd06530">
    <property type="entry name" value="S26_SPase_I"/>
    <property type="match status" value="1"/>
</dbReference>
<dbReference type="Gene3D" id="2.10.109.10">
    <property type="entry name" value="Umud Fragment, subunit A"/>
    <property type="match status" value="1"/>
</dbReference>
<evidence type="ECO:0000313" key="9">
    <source>
        <dbReference type="Proteomes" id="UP000712527"/>
    </source>
</evidence>
<evidence type="ECO:0000313" key="8">
    <source>
        <dbReference type="EMBL" id="MBM6774109.1"/>
    </source>
</evidence>
<evidence type="ECO:0000256" key="2">
    <source>
        <dbReference type="ARBA" id="ARBA00004401"/>
    </source>
</evidence>
<evidence type="ECO:0000259" key="7">
    <source>
        <dbReference type="Pfam" id="PF10502"/>
    </source>
</evidence>
<keyword evidence="6" id="KW-0472">Membrane</keyword>
<feature type="transmembrane region" description="Helical" evidence="6">
    <location>
        <begin position="20"/>
        <end position="45"/>
    </location>
</feature>
<dbReference type="EC" id="3.4.21.89" evidence="4 6"/>
<dbReference type="RefSeq" id="WP_204792451.1">
    <property type="nucleotide sequence ID" value="NZ_JACSNQ010000001.1"/>
</dbReference>
<evidence type="ECO:0000256" key="6">
    <source>
        <dbReference type="RuleBase" id="RU362042"/>
    </source>
</evidence>
<dbReference type="PRINTS" id="PR00727">
    <property type="entry name" value="LEADERPTASE"/>
</dbReference>
<keyword evidence="9" id="KW-1185">Reference proteome</keyword>
<keyword evidence="6" id="KW-0812">Transmembrane</keyword>
<dbReference type="PANTHER" id="PTHR43390">
    <property type="entry name" value="SIGNAL PEPTIDASE I"/>
    <property type="match status" value="1"/>
</dbReference>
<dbReference type="InterPro" id="IPR036286">
    <property type="entry name" value="LexA/Signal_pep-like_sf"/>
</dbReference>
<evidence type="ECO:0000256" key="4">
    <source>
        <dbReference type="ARBA" id="ARBA00013208"/>
    </source>
</evidence>
<dbReference type="NCBIfam" id="TIGR02227">
    <property type="entry name" value="sigpep_I_bact"/>
    <property type="match status" value="1"/>
</dbReference>
<evidence type="ECO:0000256" key="1">
    <source>
        <dbReference type="ARBA" id="ARBA00000677"/>
    </source>
</evidence>
<gene>
    <name evidence="8" type="primary">lepB</name>
    <name evidence="8" type="ORF">H9X80_00855</name>
</gene>
<organism evidence="8 9">
    <name type="scientific">Olsenella profusa</name>
    <dbReference type="NCBI Taxonomy" id="138595"/>
    <lineage>
        <taxon>Bacteria</taxon>
        <taxon>Bacillati</taxon>
        <taxon>Actinomycetota</taxon>
        <taxon>Coriobacteriia</taxon>
        <taxon>Coriobacteriales</taxon>
        <taxon>Atopobiaceae</taxon>
        <taxon>Olsenella</taxon>
    </lineage>
</organism>
<dbReference type="SUPFAM" id="SSF51306">
    <property type="entry name" value="LexA/Signal peptidase"/>
    <property type="match status" value="1"/>
</dbReference>
<proteinExistence type="inferred from homology"/>
<dbReference type="InterPro" id="IPR019758">
    <property type="entry name" value="Pept_S26A_signal_pept_1_CS"/>
</dbReference>
<comment type="caution">
    <text evidence="8">The sequence shown here is derived from an EMBL/GenBank/DDBJ whole genome shotgun (WGS) entry which is preliminary data.</text>
</comment>
<keyword evidence="5 6" id="KW-0378">Hydrolase</keyword>
<evidence type="ECO:0000256" key="5">
    <source>
        <dbReference type="ARBA" id="ARBA00022801"/>
    </source>
</evidence>
<evidence type="ECO:0000256" key="3">
    <source>
        <dbReference type="ARBA" id="ARBA00009370"/>
    </source>
</evidence>
<dbReference type="Proteomes" id="UP000712527">
    <property type="component" value="Unassembled WGS sequence"/>
</dbReference>
<dbReference type="PANTHER" id="PTHR43390:SF1">
    <property type="entry name" value="CHLOROPLAST PROCESSING PEPTIDASE"/>
    <property type="match status" value="1"/>
</dbReference>